<dbReference type="PANTHER" id="PTHR43004:SF19">
    <property type="entry name" value="BINDING MONOOXYGENASE, PUTATIVE (JCVI)-RELATED"/>
    <property type="match status" value="1"/>
</dbReference>
<dbReference type="HOGENOM" id="CLU_009665_20_1_11"/>
<evidence type="ECO:0000256" key="1">
    <source>
        <dbReference type="ARBA" id="ARBA00001974"/>
    </source>
</evidence>
<accession>A0A0H3DBJ3</accession>
<keyword evidence="3" id="KW-0274">FAD</keyword>
<reference evidence="5 6" key="1">
    <citation type="journal article" date="2010" name="Cell Res.">
        <title>Complete genome sequence of the rifamycin SV-producing Amycolatopsis mediterranei U32 revealed its genetic characteristics in phylogeny and metabolism.</title>
        <authorList>
            <person name="Zhao W."/>
            <person name="Zhong Y."/>
            <person name="Yuan H."/>
            <person name="Wang J."/>
            <person name="Zheng H."/>
            <person name="Wang Y."/>
            <person name="Cen X."/>
            <person name="Xu F."/>
            <person name="Bai J."/>
            <person name="Han X."/>
            <person name="Lu G."/>
            <person name="Zhu Y."/>
            <person name="Shao Z."/>
            <person name="Yan H."/>
            <person name="Li C."/>
            <person name="Peng N."/>
            <person name="Zhang Z."/>
            <person name="Zhang Y."/>
            <person name="Lin W."/>
            <person name="Fan Y."/>
            <person name="Qin Z."/>
            <person name="Hu Y."/>
            <person name="Zhu B."/>
            <person name="Wang S."/>
            <person name="Ding X."/>
            <person name="Zhao G.P."/>
        </authorList>
    </citation>
    <scope>NUCLEOTIDE SEQUENCE [LARGE SCALE GENOMIC DNA]</scope>
    <source>
        <strain evidence="6">U-32</strain>
    </source>
</reference>
<dbReference type="RefSeq" id="WP_013227506.1">
    <property type="nucleotide sequence ID" value="NC_014318.1"/>
</dbReference>
<dbReference type="Pfam" id="PF01494">
    <property type="entry name" value="FAD_binding_3"/>
    <property type="match status" value="1"/>
</dbReference>
<dbReference type="PATRIC" id="fig|749927.5.peg.5915"/>
<proteinExistence type="predicted"/>
<dbReference type="InterPro" id="IPR002938">
    <property type="entry name" value="FAD-bd"/>
</dbReference>
<dbReference type="Proteomes" id="UP000000328">
    <property type="component" value="Chromosome"/>
</dbReference>
<dbReference type="Gene3D" id="3.30.70.2450">
    <property type="match status" value="1"/>
</dbReference>
<evidence type="ECO:0000256" key="2">
    <source>
        <dbReference type="ARBA" id="ARBA00022630"/>
    </source>
</evidence>
<dbReference type="InterPro" id="IPR050641">
    <property type="entry name" value="RIFMO-like"/>
</dbReference>
<dbReference type="GeneID" id="92873375"/>
<sequence length="471" mass="50915">MDTVDVVVVGGGPTGCMLAGEVARAGRSVLVVEKHAEASPLSRAFGTHARTLEVLDSRGLADELVATGTRAGSLSLWKSAGLDLTRLPSKFPFLLVTPQRKVDALLEKYARNQGAQIVRGTAVTDLEPQDEGVVVRAGALAWKASYVVAADGAHSTVRRLTGTEFPGRVLLKSIVLADAYLAEPPDTVITVDAIKDSFAFLAPFGDGWFRVIAWDRRHENDPAFRAEPELVRDVLKRTMGTDYGMGETRWISRFRSDERQIGTYRSGRVFFAGDAAHVHSPAGGQGMNTGIQDAANLGWKLAAVLDGADPAILDTYQAERHPVGKLVLRSSGATIRMMTLRSWPMRLLRNHAIGALLRSGRFSRKAAGMFTGTGIRYRRTSSEHPLVGTRAGEIPLREGRLPEALLRGGFVLVADQDTVTAPVPVVRRTDDGPGLLVRPDGYVAWAGAVESGDWAAVLGRWTAPARERRAR</sequence>
<dbReference type="GO" id="GO:0071949">
    <property type="term" value="F:FAD binding"/>
    <property type="evidence" value="ECO:0007669"/>
    <property type="project" value="InterPro"/>
</dbReference>
<dbReference type="PANTHER" id="PTHR43004">
    <property type="entry name" value="TRK SYSTEM POTASSIUM UPTAKE PROTEIN"/>
    <property type="match status" value="1"/>
</dbReference>
<dbReference type="eggNOG" id="COG0654">
    <property type="taxonomic scope" value="Bacteria"/>
</dbReference>
<dbReference type="KEGG" id="amd:AMED_5697"/>
<dbReference type="Gene3D" id="3.50.50.60">
    <property type="entry name" value="FAD/NAD(P)-binding domain"/>
    <property type="match status" value="1"/>
</dbReference>
<gene>
    <name evidence="5" type="ordered locus">AMED_5697</name>
</gene>
<feature type="domain" description="FAD-binding" evidence="4">
    <location>
        <begin position="4"/>
        <end position="330"/>
    </location>
</feature>
<dbReference type="SUPFAM" id="SSF51905">
    <property type="entry name" value="FAD/NAD(P)-binding domain"/>
    <property type="match status" value="1"/>
</dbReference>
<keyword evidence="2" id="KW-0285">Flavoprotein</keyword>
<dbReference type="Gene3D" id="3.40.30.120">
    <property type="match status" value="1"/>
</dbReference>
<comment type="cofactor">
    <cofactor evidence="1">
        <name>FAD</name>
        <dbReference type="ChEBI" id="CHEBI:57692"/>
    </cofactor>
</comment>
<organism evidence="5 6">
    <name type="scientific">Amycolatopsis mediterranei (strain U-32)</name>
    <dbReference type="NCBI Taxonomy" id="749927"/>
    <lineage>
        <taxon>Bacteria</taxon>
        <taxon>Bacillati</taxon>
        <taxon>Actinomycetota</taxon>
        <taxon>Actinomycetes</taxon>
        <taxon>Pseudonocardiales</taxon>
        <taxon>Pseudonocardiaceae</taxon>
        <taxon>Amycolatopsis</taxon>
    </lineage>
</organism>
<name>A0A0H3DBJ3_AMYMU</name>
<evidence type="ECO:0000259" key="4">
    <source>
        <dbReference type="Pfam" id="PF01494"/>
    </source>
</evidence>
<dbReference type="PRINTS" id="PR00420">
    <property type="entry name" value="RNGMNOXGNASE"/>
</dbReference>
<protein>
    <submittedName>
        <fullName evidence="5">FAD-dependent oxidoreductase</fullName>
    </submittedName>
</protein>
<dbReference type="AlphaFoldDB" id="A0A0H3DBJ3"/>
<evidence type="ECO:0000313" key="5">
    <source>
        <dbReference type="EMBL" id="ADJ47448.1"/>
    </source>
</evidence>
<dbReference type="GO" id="GO:0016709">
    <property type="term" value="F:oxidoreductase activity, acting on paired donors, with incorporation or reduction of molecular oxygen, NAD(P)H as one donor, and incorporation of one atom of oxygen"/>
    <property type="evidence" value="ECO:0007669"/>
    <property type="project" value="UniProtKB-ARBA"/>
</dbReference>
<dbReference type="OrthoDB" id="4141215at2"/>
<evidence type="ECO:0000313" key="6">
    <source>
        <dbReference type="Proteomes" id="UP000000328"/>
    </source>
</evidence>
<evidence type="ECO:0000256" key="3">
    <source>
        <dbReference type="ARBA" id="ARBA00022827"/>
    </source>
</evidence>
<dbReference type="InterPro" id="IPR036188">
    <property type="entry name" value="FAD/NAD-bd_sf"/>
</dbReference>
<dbReference type="EMBL" id="CP002000">
    <property type="protein sequence ID" value="ADJ47448.1"/>
    <property type="molecule type" value="Genomic_DNA"/>
</dbReference>